<proteinExistence type="predicted"/>
<accession>A0ABT8EWY0</accession>
<feature type="domain" description="HTH hxlR-type" evidence="4">
    <location>
        <begin position="18"/>
        <end position="117"/>
    </location>
</feature>
<dbReference type="InterPro" id="IPR036388">
    <property type="entry name" value="WH-like_DNA-bd_sf"/>
</dbReference>
<gene>
    <name evidence="5" type="ORF">QWY29_14420</name>
</gene>
<evidence type="ECO:0000256" key="2">
    <source>
        <dbReference type="ARBA" id="ARBA00023125"/>
    </source>
</evidence>
<evidence type="ECO:0000256" key="3">
    <source>
        <dbReference type="ARBA" id="ARBA00023163"/>
    </source>
</evidence>
<dbReference type="InterPro" id="IPR036390">
    <property type="entry name" value="WH_DNA-bd_sf"/>
</dbReference>
<comment type="caution">
    <text evidence="5">The sequence shown here is derived from an EMBL/GenBank/DDBJ whole genome shotgun (WGS) entry which is preliminary data.</text>
</comment>
<dbReference type="EMBL" id="JAUHJR010000006">
    <property type="protein sequence ID" value="MDN4162558.1"/>
    <property type="molecule type" value="Genomic_DNA"/>
</dbReference>
<evidence type="ECO:0000259" key="4">
    <source>
        <dbReference type="PROSITE" id="PS51118"/>
    </source>
</evidence>
<reference evidence="5" key="1">
    <citation type="submission" date="2023-06" db="EMBL/GenBank/DDBJ databases">
        <title>Draft genome sequence of Nocardioides sp. SOB72.</title>
        <authorList>
            <person name="Zhang G."/>
        </authorList>
    </citation>
    <scope>NUCLEOTIDE SEQUENCE</scope>
    <source>
        <strain evidence="5">SOB72</strain>
    </source>
</reference>
<protein>
    <submittedName>
        <fullName evidence="5">Helix-turn-helix domain-containing protein</fullName>
    </submittedName>
</protein>
<name>A0ABT8EWY0_9ACTN</name>
<dbReference type="InterPro" id="IPR002577">
    <property type="entry name" value="HTH_HxlR"/>
</dbReference>
<keyword evidence="6" id="KW-1185">Reference proteome</keyword>
<organism evidence="5 6">
    <name type="scientific">Nocardioides abyssi</name>
    <dbReference type="NCBI Taxonomy" id="3058370"/>
    <lineage>
        <taxon>Bacteria</taxon>
        <taxon>Bacillati</taxon>
        <taxon>Actinomycetota</taxon>
        <taxon>Actinomycetes</taxon>
        <taxon>Propionibacteriales</taxon>
        <taxon>Nocardioidaceae</taxon>
        <taxon>Nocardioides</taxon>
    </lineage>
</organism>
<dbReference type="Proteomes" id="UP001168537">
    <property type="component" value="Unassembled WGS sequence"/>
</dbReference>
<keyword evidence="3" id="KW-0804">Transcription</keyword>
<dbReference type="PROSITE" id="PS51118">
    <property type="entry name" value="HTH_HXLR"/>
    <property type="match status" value="1"/>
</dbReference>
<keyword evidence="1" id="KW-0805">Transcription regulation</keyword>
<dbReference type="Gene3D" id="1.10.10.10">
    <property type="entry name" value="Winged helix-like DNA-binding domain superfamily/Winged helix DNA-binding domain"/>
    <property type="match status" value="1"/>
</dbReference>
<keyword evidence="2" id="KW-0238">DNA-binding</keyword>
<sequence>MTTPPREPGALAWSTDNCTVGRAMAVLGERWTFVVLREVFNGVRRFDDIRRHSGIPRQVLSNRLALLVEQDVLRKVPYRPEGERERHEYRLTTKGFDLYPVLVAVADWGDRYLADPEGPPVEVAHRDCGGALHAALVCEHGHRVEDLRDAVPRPGPGARRVDAG</sequence>
<dbReference type="PANTHER" id="PTHR33204:SF18">
    <property type="entry name" value="TRANSCRIPTIONAL REGULATORY PROTEIN"/>
    <property type="match status" value="1"/>
</dbReference>
<evidence type="ECO:0000256" key="1">
    <source>
        <dbReference type="ARBA" id="ARBA00023015"/>
    </source>
</evidence>
<evidence type="ECO:0000313" key="6">
    <source>
        <dbReference type="Proteomes" id="UP001168537"/>
    </source>
</evidence>
<evidence type="ECO:0000313" key="5">
    <source>
        <dbReference type="EMBL" id="MDN4162558.1"/>
    </source>
</evidence>
<dbReference type="PANTHER" id="PTHR33204">
    <property type="entry name" value="TRANSCRIPTIONAL REGULATOR, MARR FAMILY"/>
    <property type="match status" value="1"/>
</dbReference>
<dbReference type="SUPFAM" id="SSF46785">
    <property type="entry name" value="Winged helix' DNA-binding domain"/>
    <property type="match status" value="1"/>
</dbReference>
<dbReference type="Pfam" id="PF01638">
    <property type="entry name" value="HxlR"/>
    <property type="match status" value="1"/>
</dbReference>
<dbReference type="RefSeq" id="WP_300961722.1">
    <property type="nucleotide sequence ID" value="NZ_JAUHJR010000006.1"/>
</dbReference>